<dbReference type="Proteomes" id="UP000759131">
    <property type="component" value="Unassembled WGS sequence"/>
</dbReference>
<keyword evidence="2 6" id="KW-0812">Transmembrane</keyword>
<sequence>MSFVLRMKSQLNDVFSQFGKYIAPTYYHDRCERSLQMYLYVMHKREILLSLLALLSTYILLLFIGFAGPNVHKVNKISATEIFTESQINSSYTNRLMSSGPFVVTTPSLNTYSQRLCLFLTFHLKNEEASEAFHKDIVVKMKLDGIDSSNKNISIVSDSSLSYPLYCGGRQCEPIQVLHLTYIAYTHYRVNIAFDSLESVNNKYVIEDIVFTFQSINTSFTTLSIWFRFFFLLIAFCVMFWFTHSLYRFPFIDWSLEQKWTALLLVLLLVTDNPFYSMQFLFGSALPRLMEIVFQSSLMCALMLFWLCFFHGIRQNNRSLSRFYAPKLSLMFLLWFVMVYVMSGSVTNQLENPIFDETKHFQNSTFLQFTNVLFYLLLILYFIYLILLMMSAFTELRSMPYFDIRLKLQAFLLIFVVTISLLTIALSSSSSAISTIPFLQMLPFSYYYGSSAAFLSIFSIANLYVCICAYYYRPSLNQLTDCRVVRDNPTLSMINDSDEDVIYGSDTEEPLQPPKLIETKNDDEESD</sequence>
<keyword evidence="10" id="KW-1185">Reference proteome</keyword>
<feature type="transmembrane region" description="Helical" evidence="6">
    <location>
        <begin position="324"/>
        <end position="343"/>
    </location>
</feature>
<feature type="transmembrane region" description="Helical" evidence="6">
    <location>
        <begin position="225"/>
        <end position="242"/>
    </location>
</feature>
<feature type="compositionally biased region" description="Acidic residues" evidence="5">
    <location>
        <begin position="500"/>
        <end position="509"/>
    </location>
</feature>
<evidence type="ECO:0000256" key="1">
    <source>
        <dbReference type="ARBA" id="ARBA00004141"/>
    </source>
</evidence>
<feature type="transmembrane region" description="Helical" evidence="6">
    <location>
        <begin position="446"/>
        <end position="472"/>
    </location>
</feature>
<dbReference type="InterPro" id="IPR040416">
    <property type="entry name" value="TMEM181"/>
</dbReference>
<feature type="transmembrane region" description="Helical" evidence="6">
    <location>
        <begin position="263"/>
        <end position="286"/>
    </location>
</feature>
<evidence type="ECO:0000256" key="3">
    <source>
        <dbReference type="ARBA" id="ARBA00022989"/>
    </source>
</evidence>
<accession>A0A7R9KSZ2</accession>
<dbReference type="AlphaFoldDB" id="A0A7R9KSZ2"/>
<dbReference type="GO" id="GO:0016020">
    <property type="term" value="C:membrane"/>
    <property type="evidence" value="ECO:0007669"/>
    <property type="project" value="UniProtKB-SubCell"/>
</dbReference>
<dbReference type="InterPro" id="IPR047843">
    <property type="entry name" value="WLS-like_TM"/>
</dbReference>
<dbReference type="InterPro" id="IPR054077">
    <property type="entry name" value="TMEM181_GOLD"/>
</dbReference>
<dbReference type="PANTHER" id="PTHR31918">
    <property type="entry name" value="TRANSMEMBRANE PROTEIN 181"/>
    <property type="match status" value="1"/>
</dbReference>
<feature type="transmembrane region" description="Helical" evidence="6">
    <location>
        <begin position="292"/>
        <end position="312"/>
    </location>
</feature>
<dbReference type="EMBL" id="OC860283">
    <property type="protein sequence ID" value="CAD7628436.1"/>
    <property type="molecule type" value="Genomic_DNA"/>
</dbReference>
<feature type="transmembrane region" description="Helical" evidence="6">
    <location>
        <begin position="372"/>
        <end position="394"/>
    </location>
</feature>
<comment type="subcellular location">
    <subcellularLocation>
        <location evidence="1">Membrane</location>
        <topology evidence="1">Multi-pass membrane protein</topology>
    </subcellularLocation>
</comment>
<reference evidence="9" key="1">
    <citation type="submission" date="2020-11" db="EMBL/GenBank/DDBJ databases">
        <authorList>
            <person name="Tran Van P."/>
        </authorList>
    </citation>
    <scope>NUCLEOTIDE SEQUENCE</scope>
</reference>
<gene>
    <name evidence="9" type="ORF">OSB1V03_LOCUS8858</name>
</gene>
<dbReference type="EMBL" id="CAJPIZ010005708">
    <property type="protein sequence ID" value="CAG2108866.1"/>
    <property type="molecule type" value="Genomic_DNA"/>
</dbReference>
<evidence type="ECO:0000259" key="7">
    <source>
        <dbReference type="Pfam" id="PF06664"/>
    </source>
</evidence>
<name>A0A7R9KSZ2_9ACAR</name>
<evidence type="ECO:0000256" key="6">
    <source>
        <dbReference type="SAM" id="Phobius"/>
    </source>
</evidence>
<keyword evidence="4 6" id="KW-0472">Membrane</keyword>
<protein>
    <submittedName>
        <fullName evidence="9">Uncharacterized protein</fullName>
    </submittedName>
</protein>
<evidence type="ECO:0000259" key="8">
    <source>
        <dbReference type="Pfam" id="PF21885"/>
    </source>
</evidence>
<evidence type="ECO:0000256" key="4">
    <source>
        <dbReference type="ARBA" id="ARBA00023136"/>
    </source>
</evidence>
<feature type="domain" description="TMEM181 GOLD" evidence="8">
    <location>
        <begin position="100"/>
        <end position="215"/>
    </location>
</feature>
<dbReference type="OrthoDB" id="28186at2759"/>
<dbReference type="Pfam" id="PF06664">
    <property type="entry name" value="WLS-like_TM"/>
    <property type="match status" value="1"/>
</dbReference>
<proteinExistence type="predicted"/>
<dbReference type="Pfam" id="PF21885">
    <property type="entry name" value="TMEM181_GOLD"/>
    <property type="match status" value="1"/>
</dbReference>
<evidence type="ECO:0000313" key="10">
    <source>
        <dbReference type="Proteomes" id="UP000759131"/>
    </source>
</evidence>
<feature type="transmembrane region" description="Helical" evidence="6">
    <location>
        <begin position="406"/>
        <end position="426"/>
    </location>
</feature>
<feature type="region of interest" description="Disordered" evidence="5">
    <location>
        <begin position="500"/>
        <end position="527"/>
    </location>
</feature>
<feature type="transmembrane region" description="Helical" evidence="6">
    <location>
        <begin position="47"/>
        <end position="68"/>
    </location>
</feature>
<evidence type="ECO:0000256" key="2">
    <source>
        <dbReference type="ARBA" id="ARBA00022692"/>
    </source>
</evidence>
<keyword evidence="3 6" id="KW-1133">Transmembrane helix</keyword>
<evidence type="ECO:0000313" key="9">
    <source>
        <dbReference type="EMBL" id="CAD7628436.1"/>
    </source>
</evidence>
<dbReference type="PANTHER" id="PTHR31918:SF1">
    <property type="entry name" value="TRANSMEMBRANE PROTEIN 181"/>
    <property type="match status" value="1"/>
</dbReference>
<feature type="domain" description="Wntless-like transmembrane" evidence="7">
    <location>
        <begin position="217"/>
        <end position="475"/>
    </location>
</feature>
<organism evidence="9">
    <name type="scientific">Medioppia subpectinata</name>
    <dbReference type="NCBI Taxonomy" id="1979941"/>
    <lineage>
        <taxon>Eukaryota</taxon>
        <taxon>Metazoa</taxon>
        <taxon>Ecdysozoa</taxon>
        <taxon>Arthropoda</taxon>
        <taxon>Chelicerata</taxon>
        <taxon>Arachnida</taxon>
        <taxon>Acari</taxon>
        <taxon>Acariformes</taxon>
        <taxon>Sarcoptiformes</taxon>
        <taxon>Oribatida</taxon>
        <taxon>Brachypylina</taxon>
        <taxon>Oppioidea</taxon>
        <taxon>Oppiidae</taxon>
        <taxon>Medioppia</taxon>
    </lineage>
</organism>
<dbReference type="GO" id="GO:0015643">
    <property type="term" value="F:toxic substance binding"/>
    <property type="evidence" value="ECO:0007669"/>
    <property type="project" value="InterPro"/>
</dbReference>
<evidence type="ECO:0000256" key="5">
    <source>
        <dbReference type="SAM" id="MobiDB-lite"/>
    </source>
</evidence>